<dbReference type="EC" id="6.3.2.6" evidence="8"/>
<evidence type="ECO:0000256" key="2">
    <source>
        <dbReference type="ARBA" id="ARBA00010190"/>
    </source>
</evidence>
<dbReference type="CDD" id="cd01414">
    <property type="entry name" value="SAICAR_synt_Sc"/>
    <property type="match status" value="1"/>
</dbReference>
<sequence length="326" mass="36083">MVAEETLRLALGRTLDHTSFPWLGARYEGKVRDCYTTGDGRRYLVVTDRVSAFDRVLGTLPLKGQILNGLAAFWFEQTRDVAPSHLLSRPDPSVMEALECAPLPVEMVVRAYLTGVTSTSIWTHYAAGARVFCGHRLPEGLRKNEPLPAPIVTPSTKAAKGGHDVSVSREELLAETTLSASDFDEAAAMALALFEAGSRWCAARGLILADTKYEIGRDAAGRLRVIDEIHTPDSSRFWFLESYEGRLSRGEEPESFDKEYVRRWLAAQGFKGDGPIPVIPDEIRVEASRRYIEAYERITGADFVPDLEDPVARITRALGGEPQTQT</sequence>
<keyword evidence="6 8" id="KW-0067">ATP-binding</keyword>
<dbReference type="Gene3D" id="3.30.470.20">
    <property type="entry name" value="ATP-grasp fold, B domain"/>
    <property type="match status" value="1"/>
</dbReference>
<evidence type="ECO:0000313" key="10">
    <source>
        <dbReference type="EMBL" id="EYF04975.1"/>
    </source>
</evidence>
<dbReference type="InterPro" id="IPR018236">
    <property type="entry name" value="SAICAR_synthetase_CS"/>
</dbReference>
<keyword evidence="4 8" id="KW-0547">Nucleotide-binding</keyword>
<dbReference type="GO" id="GO:0004639">
    <property type="term" value="F:phosphoribosylaminoimidazolesuccinocarboxamide synthase activity"/>
    <property type="evidence" value="ECO:0007669"/>
    <property type="project" value="UniProtKB-UniRule"/>
</dbReference>
<dbReference type="InterPro" id="IPR028923">
    <property type="entry name" value="SAICAR_synt/ADE2_N"/>
</dbReference>
<evidence type="ECO:0000256" key="8">
    <source>
        <dbReference type="HAMAP-Rule" id="MF_00137"/>
    </source>
</evidence>
<dbReference type="OrthoDB" id="9801549at2"/>
<dbReference type="PANTHER" id="PTHR43700:SF1">
    <property type="entry name" value="PHOSPHORIBOSYLAMINOIMIDAZOLE-SUCCINOCARBOXAMIDE SYNTHASE"/>
    <property type="match status" value="1"/>
</dbReference>
<evidence type="ECO:0000256" key="7">
    <source>
        <dbReference type="ARBA" id="ARBA00048475"/>
    </source>
</evidence>
<name>A0A017T847_9BACT</name>
<dbReference type="SUPFAM" id="SSF56104">
    <property type="entry name" value="SAICAR synthase-like"/>
    <property type="match status" value="1"/>
</dbReference>
<dbReference type="UniPathway" id="UPA00074">
    <property type="reaction ID" value="UER00131"/>
</dbReference>
<evidence type="ECO:0000256" key="4">
    <source>
        <dbReference type="ARBA" id="ARBA00022741"/>
    </source>
</evidence>
<evidence type="ECO:0000313" key="11">
    <source>
        <dbReference type="Proteomes" id="UP000019678"/>
    </source>
</evidence>
<comment type="caution">
    <text evidence="10">The sequence shown here is derived from an EMBL/GenBank/DDBJ whole genome shotgun (WGS) entry which is preliminary data.</text>
</comment>
<comment type="catalytic activity">
    <reaction evidence="7 8">
        <text>5-amino-1-(5-phospho-D-ribosyl)imidazole-4-carboxylate + L-aspartate + ATP = (2S)-2-[5-amino-1-(5-phospho-beta-D-ribosyl)imidazole-4-carboxamido]succinate + ADP + phosphate + 2 H(+)</text>
        <dbReference type="Rhea" id="RHEA:22628"/>
        <dbReference type="ChEBI" id="CHEBI:15378"/>
        <dbReference type="ChEBI" id="CHEBI:29991"/>
        <dbReference type="ChEBI" id="CHEBI:30616"/>
        <dbReference type="ChEBI" id="CHEBI:43474"/>
        <dbReference type="ChEBI" id="CHEBI:58443"/>
        <dbReference type="ChEBI" id="CHEBI:77657"/>
        <dbReference type="ChEBI" id="CHEBI:456216"/>
        <dbReference type="EC" id="6.3.2.6"/>
    </reaction>
</comment>
<dbReference type="PANTHER" id="PTHR43700">
    <property type="entry name" value="PHOSPHORIBOSYLAMINOIMIDAZOLE-SUCCINOCARBOXAMIDE SYNTHASE"/>
    <property type="match status" value="1"/>
</dbReference>
<reference evidence="10 11" key="1">
    <citation type="submission" date="2013-05" db="EMBL/GenBank/DDBJ databases">
        <title>Genome assembly of Chondromyces apiculatus DSM 436.</title>
        <authorList>
            <person name="Sharma G."/>
            <person name="Khatri I."/>
            <person name="Kaur C."/>
            <person name="Mayilraj S."/>
            <person name="Subramanian S."/>
        </authorList>
    </citation>
    <scope>NUCLEOTIDE SEQUENCE [LARGE SCALE GENOMIC DNA]</scope>
    <source>
        <strain evidence="10 11">DSM 436</strain>
    </source>
</reference>
<dbReference type="PROSITE" id="PS01058">
    <property type="entry name" value="SAICAR_SYNTHETASE_2"/>
    <property type="match status" value="1"/>
</dbReference>
<dbReference type="NCBIfam" id="NF009251">
    <property type="entry name" value="PRK12607.1"/>
    <property type="match status" value="1"/>
</dbReference>
<dbReference type="GO" id="GO:0005737">
    <property type="term" value="C:cytoplasm"/>
    <property type="evidence" value="ECO:0007669"/>
    <property type="project" value="TreeGrafter"/>
</dbReference>
<proteinExistence type="inferred from homology"/>
<feature type="domain" description="SAICAR synthetase/ADE2 N-terminal" evidence="9">
    <location>
        <begin position="27"/>
        <end position="267"/>
    </location>
</feature>
<dbReference type="Gene3D" id="3.30.200.20">
    <property type="entry name" value="Phosphorylase Kinase, domain 1"/>
    <property type="match status" value="1"/>
</dbReference>
<dbReference type="RefSeq" id="WP_044243217.1">
    <property type="nucleotide sequence ID" value="NZ_ASRX01000028.1"/>
</dbReference>
<dbReference type="Pfam" id="PF01259">
    <property type="entry name" value="SAICAR_synt"/>
    <property type="match status" value="1"/>
</dbReference>
<dbReference type="GO" id="GO:0005524">
    <property type="term" value="F:ATP binding"/>
    <property type="evidence" value="ECO:0007669"/>
    <property type="project" value="UniProtKB-KW"/>
</dbReference>
<accession>A0A017T847</accession>
<keyword evidence="3 8" id="KW-0436">Ligase</keyword>
<evidence type="ECO:0000256" key="1">
    <source>
        <dbReference type="ARBA" id="ARBA00004672"/>
    </source>
</evidence>
<dbReference type="AlphaFoldDB" id="A0A017T847"/>
<organism evidence="10 11">
    <name type="scientific">Chondromyces apiculatus DSM 436</name>
    <dbReference type="NCBI Taxonomy" id="1192034"/>
    <lineage>
        <taxon>Bacteria</taxon>
        <taxon>Pseudomonadati</taxon>
        <taxon>Myxococcota</taxon>
        <taxon>Polyangia</taxon>
        <taxon>Polyangiales</taxon>
        <taxon>Polyangiaceae</taxon>
        <taxon>Chondromyces</taxon>
    </lineage>
</organism>
<comment type="pathway">
    <text evidence="1 8">Purine metabolism; IMP biosynthesis via de novo pathway; 5-amino-1-(5-phospho-D-ribosyl)imidazole-4-carboxamide from 5-amino-1-(5-phospho-D-ribosyl)imidazole-4-carboxylate: step 1/2.</text>
</comment>
<dbReference type="Proteomes" id="UP000019678">
    <property type="component" value="Unassembled WGS sequence"/>
</dbReference>
<dbReference type="EMBL" id="ASRX01000028">
    <property type="protein sequence ID" value="EYF04975.1"/>
    <property type="molecule type" value="Genomic_DNA"/>
</dbReference>
<protein>
    <recommendedName>
        <fullName evidence="8">Phosphoribosylaminoimidazole-succinocarboxamide synthase</fullName>
        <ecNumber evidence="8">6.3.2.6</ecNumber>
    </recommendedName>
    <alternativeName>
        <fullName evidence="8">SAICAR synthetase</fullName>
    </alternativeName>
</protein>
<dbReference type="GO" id="GO:0006189">
    <property type="term" value="P:'de novo' IMP biosynthetic process"/>
    <property type="evidence" value="ECO:0007669"/>
    <property type="project" value="UniProtKB-UniRule"/>
</dbReference>
<dbReference type="eggNOG" id="COG0152">
    <property type="taxonomic scope" value="Bacteria"/>
</dbReference>
<keyword evidence="5 8" id="KW-0658">Purine biosynthesis</keyword>
<evidence type="ECO:0000256" key="3">
    <source>
        <dbReference type="ARBA" id="ARBA00022598"/>
    </source>
</evidence>
<evidence type="ECO:0000259" key="9">
    <source>
        <dbReference type="Pfam" id="PF01259"/>
    </source>
</evidence>
<gene>
    <name evidence="8" type="primary">purC</name>
    <name evidence="10" type="ORF">CAP_3786</name>
</gene>
<evidence type="ECO:0000256" key="6">
    <source>
        <dbReference type="ARBA" id="ARBA00022840"/>
    </source>
</evidence>
<dbReference type="STRING" id="1192034.CAP_3786"/>
<comment type="similarity">
    <text evidence="2 8">Belongs to the SAICAR synthetase family.</text>
</comment>
<keyword evidence="11" id="KW-1185">Reference proteome</keyword>
<dbReference type="HAMAP" id="MF_00137">
    <property type="entry name" value="SAICAR_synth"/>
    <property type="match status" value="1"/>
</dbReference>
<evidence type="ECO:0000256" key="5">
    <source>
        <dbReference type="ARBA" id="ARBA00022755"/>
    </source>
</evidence>